<dbReference type="NCBIfam" id="TIGR00756">
    <property type="entry name" value="PPR"/>
    <property type="match status" value="4"/>
</dbReference>
<feature type="repeat" description="PPR" evidence="2">
    <location>
        <begin position="281"/>
        <end position="315"/>
    </location>
</feature>
<proteinExistence type="predicted"/>
<dbReference type="PANTHER" id="PTHR47926">
    <property type="entry name" value="PENTATRICOPEPTIDE REPEAT-CONTAINING PROTEIN"/>
    <property type="match status" value="1"/>
</dbReference>
<sequence length="474" mass="52304">MVGFVAAEGGWVSVKQRCMSLLSTCSSMNRLLQIHAHILTAGLQHDGFLTSLLVRFSALSPSGSVGHARLIVYRSRISIRSSWNMLIRGYVDRSHPESAIGVFMGMRSRGVAPTNLTFPFLFKACAAVSALGQGRQFHAVVFKHGFDADVFVNNSLIHFYGACMKIRDARRVFDEMRERTLVSWNSVISGYAVSLKFVEAAEMFFRMGSAGFEADEATFVIMLSACAHLGNLIFGKWLHSMILHSGMAMNCQLGTALVDMYAKCGAVDYAASVFSRMEEKNVWTWSAMILGLAQHGSAQEALELFQLMKTYSVRPNHVTFVGVLYACSHSGLVDDGRQFFNDLQVVYGIAPGMIHYGAMVDILSRAGRLKEAYDFILNMRIDPDPVVWRTLLSACRIHDVNDTQGVADSVRKKLLKLEPKRVGNLVMVANTYAEVGMFEKAAKLRRVMRNVGSKKEAGESSVVVDGALQGLFCG</sequence>
<dbReference type="Pfam" id="PF13041">
    <property type="entry name" value="PPR_2"/>
    <property type="match status" value="3"/>
</dbReference>
<dbReference type="Pfam" id="PF01535">
    <property type="entry name" value="PPR"/>
    <property type="match status" value="2"/>
</dbReference>
<evidence type="ECO:0000256" key="2">
    <source>
        <dbReference type="PROSITE-ProRule" id="PRU00708"/>
    </source>
</evidence>
<evidence type="ECO:0000256" key="1">
    <source>
        <dbReference type="ARBA" id="ARBA00022737"/>
    </source>
</evidence>
<dbReference type="InterPro" id="IPR002885">
    <property type="entry name" value="PPR_rpt"/>
</dbReference>
<dbReference type="InterPro" id="IPR011990">
    <property type="entry name" value="TPR-like_helical_dom_sf"/>
</dbReference>
<dbReference type="InterPro" id="IPR046848">
    <property type="entry name" value="E_motif"/>
</dbReference>
<dbReference type="PROSITE" id="PS51375">
    <property type="entry name" value="PPR"/>
    <property type="match status" value="4"/>
</dbReference>
<dbReference type="EnsemblPlants" id="Kaladp0056s0038.1.v1.1">
    <property type="protein sequence ID" value="Kaladp0056s0038.1.v1.1.CDS.1"/>
    <property type="gene ID" value="Kaladp0056s0038.v1.1"/>
</dbReference>
<accession>A0A7N1A086</accession>
<feature type="repeat" description="PPR" evidence="2">
    <location>
        <begin position="79"/>
        <end position="113"/>
    </location>
</feature>
<reference evidence="3" key="1">
    <citation type="submission" date="2021-01" db="UniProtKB">
        <authorList>
            <consortium name="EnsemblPlants"/>
        </authorList>
    </citation>
    <scope>IDENTIFICATION</scope>
</reference>
<dbReference type="FunFam" id="1.25.40.10:FF:000344">
    <property type="entry name" value="Pentatricopeptide repeat-containing protein"/>
    <property type="match status" value="1"/>
</dbReference>
<dbReference type="OMA" id="IGSWDEA"/>
<dbReference type="Gramene" id="Kaladp0056s0038.1.v1.1">
    <property type="protein sequence ID" value="Kaladp0056s0038.1.v1.1.CDS.1"/>
    <property type="gene ID" value="Kaladp0056s0038.v1.1"/>
</dbReference>
<organism evidence="3 4">
    <name type="scientific">Kalanchoe fedtschenkoi</name>
    <name type="common">Lavender scallops</name>
    <name type="synonym">South American air plant</name>
    <dbReference type="NCBI Taxonomy" id="63787"/>
    <lineage>
        <taxon>Eukaryota</taxon>
        <taxon>Viridiplantae</taxon>
        <taxon>Streptophyta</taxon>
        <taxon>Embryophyta</taxon>
        <taxon>Tracheophyta</taxon>
        <taxon>Spermatophyta</taxon>
        <taxon>Magnoliopsida</taxon>
        <taxon>eudicotyledons</taxon>
        <taxon>Gunneridae</taxon>
        <taxon>Pentapetalae</taxon>
        <taxon>Saxifragales</taxon>
        <taxon>Crassulaceae</taxon>
        <taxon>Kalanchoe</taxon>
    </lineage>
</organism>
<evidence type="ECO:0000313" key="4">
    <source>
        <dbReference type="Proteomes" id="UP000594263"/>
    </source>
</evidence>
<feature type="repeat" description="PPR" evidence="2">
    <location>
        <begin position="149"/>
        <end position="179"/>
    </location>
</feature>
<name>A0A7N1A086_KALFE</name>
<protein>
    <recommendedName>
        <fullName evidence="5">Pentatricopeptide repeat-containing protein</fullName>
    </recommendedName>
</protein>
<keyword evidence="4" id="KW-1185">Reference proteome</keyword>
<dbReference type="GO" id="GO:0003723">
    <property type="term" value="F:RNA binding"/>
    <property type="evidence" value="ECO:0007669"/>
    <property type="project" value="InterPro"/>
</dbReference>
<evidence type="ECO:0000313" key="3">
    <source>
        <dbReference type="EnsemblPlants" id="Kaladp0056s0038.1.v1.1.CDS.1"/>
    </source>
</evidence>
<keyword evidence="1" id="KW-0677">Repeat</keyword>
<dbReference type="GO" id="GO:0009451">
    <property type="term" value="P:RNA modification"/>
    <property type="evidence" value="ECO:0007669"/>
    <property type="project" value="InterPro"/>
</dbReference>
<dbReference type="PANTHER" id="PTHR47926:SF347">
    <property type="entry name" value="PENTATRICOPEPTIDE REPEAT-CONTAINING PROTEIN"/>
    <property type="match status" value="1"/>
</dbReference>
<dbReference type="Proteomes" id="UP000594263">
    <property type="component" value="Unplaced"/>
</dbReference>
<evidence type="ECO:0008006" key="5">
    <source>
        <dbReference type="Google" id="ProtNLM"/>
    </source>
</evidence>
<dbReference type="FunFam" id="1.25.40.10:FF:000090">
    <property type="entry name" value="Pentatricopeptide repeat-containing protein, chloroplastic"/>
    <property type="match status" value="1"/>
</dbReference>
<dbReference type="AlphaFoldDB" id="A0A7N1A086"/>
<dbReference type="InterPro" id="IPR046960">
    <property type="entry name" value="PPR_At4g14850-like_plant"/>
</dbReference>
<feature type="repeat" description="PPR" evidence="2">
    <location>
        <begin position="180"/>
        <end position="214"/>
    </location>
</feature>
<dbReference type="Pfam" id="PF20431">
    <property type="entry name" value="E_motif"/>
    <property type="match status" value="1"/>
</dbReference>
<dbReference type="Gene3D" id="1.25.40.10">
    <property type="entry name" value="Tetratricopeptide repeat domain"/>
    <property type="match status" value="4"/>
</dbReference>